<dbReference type="RefSeq" id="XP_046115785.1">
    <property type="nucleotide sequence ID" value="XM_046263938.1"/>
</dbReference>
<dbReference type="EMBL" id="MU251265">
    <property type="protein sequence ID" value="KAG9251861.1"/>
    <property type="molecule type" value="Genomic_DNA"/>
</dbReference>
<dbReference type="Gene3D" id="3.20.20.80">
    <property type="entry name" value="Glycosidases"/>
    <property type="match status" value="1"/>
</dbReference>
<dbReference type="GO" id="GO:0005975">
    <property type="term" value="P:carbohydrate metabolic process"/>
    <property type="evidence" value="ECO:0007669"/>
    <property type="project" value="InterPro"/>
</dbReference>
<dbReference type="PROSITE" id="PS51910">
    <property type="entry name" value="GH18_2"/>
    <property type="match status" value="1"/>
</dbReference>
<keyword evidence="2" id="KW-0378">Hydrolase</keyword>
<evidence type="ECO:0000256" key="2">
    <source>
        <dbReference type="ARBA" id="ARBA00022801"/>
    </source>
</evidence>
<comment type="caution">
    <text evidence="5">The sequence shown here is derived from an EMBL/GenBank/DDBJ whole genome shotgun (WGS) entry which is preliminary data.</text>
</comment>
<proteinExistence type="predicted"/>
<dbReference type="SUPFAM" id="SSF51445">
    <property type="entry name" value="(Trans)glycosidases"/>
    <property type="match status" value="1"/>
</dbReference>
<keyword evidence="1" id="KW-0147">Chitin-binding</keyword>
<dbReference type="Proteomes" id="UP000887229">
    <property type="component" value="Unassembled WGS sequence"/>
</dbReference>
<keyword evidence="6" id="KW-1185">Reference proteome</keyword>
<dbReference type="InterPro" id="IPR001223">
    <property type="entry name" value="Glyco_hydro18_cat"/>
</dbReference>
<accession>A0A9P7ZH68</accession>
<dbReference type="GO" id="GO:0005576">
    <property type="term" value="C:extracellular region"/>
    <property type="evidence" value="ECO:0007669"/>
    <property type="project" value="TreeGrafter"/>
</dbReference>
<sequence>MSDPDIDIIPIAFLNGLAPPLVNFANAGDNCTTFPEGPSLLDCPQIEEDIKTCQAKGKTIVLSMGGATYSGGGFQSADAAVDAARTLWATFGPEQPGSNALRPFGSAVIDGFDYDFESATSNMVSFGQELRRLMEDATASGDKRFYITAAPQCPYPDQANGEALAGGVSFDFIMIQFYNNYCGVQSFVPGAAQQYNFNMETWDAWAASTSLNPDVKILLGIPANTGAGAGYTEGEALASVIQYSKQYASFGGVMMWDMSQLYANEGFLGEVVNALG</sequence>
<evidence type="ECO:0000313" key="6">
    <source>
        <dbReference type="Proteomes" id="UP000887229"/>
    </source>
</evidence>
<dbReference type="GeneID" id="70294841"/>
<reference evidence="5" key="1">
    <citation type="journal article" date="2021" name="IMA Fungus">
        <title>Genomic characterization of three marine fungi, including Emericellopsis atlantica sp. nov. with signatures of a generalist lifestyle and marine biomass degradation.</title>
        <authorList>
            <person name="Hagestad O.C."/>
            <person name="Hou L."/>
            <person name="Andersen J.H."/>
            <person name="Hansen E.H."/>
            <person name="Altermark B."/>
            <person name="Li C."/>
            <person name="Kuhnert E."/>
            <person name="Cox R.J."/>
            <person name="Crous P.W."/>
            <person name="Spatafora J.W."/>
            <person name="Lail K."/>
            <person name="Amirebrahimi M."/>
            <person name="Lipzen A."/>
            <person name="Pangilinan J."/>
            <person name="Andreopoulos W."/>
            <person name="Hayes R.D."/>
            <person name="Ng V."/>
            <person name="Grigoriev I.V."/>
            <person name="Jackson S.A."/>
            <person name="Sutton T.D.S."/>
            <person name="Dobson A.D.W."/>
            <person name="Rama T."/>
        </authorList>
    </citation>
    <scope>NUCLEOTIDE SEQUENCE</scope>
    <source>
        <strain evidence="5">TS7</strain>
    </source>
</reference>
<evidence type="ECO:0000256" key="3">
    <source>
        <dbReference type="ARBA" id="ARBA00023295"/>
    </source>
</evidence>
<evidence type="ECO:0000313" key="5">
    <source>
        <dbReference type="EMBL" id="KAG9251861.1"/>
    </source>
</evidence>
<organism evidence="5 6">
    <name type="scientific">Emericellopsis atlantica</name>
    <dbReference type="NCBI Taxonomy" id="2614577"/>
    <lineage>
        <taxon>Eukaryota</taxon>
        <taxon>Fungi</taxon>
        <taxon>Dikarya</taxon>
        <taxon>Ascomycota</taxon>
        <taxon>Pezizomycotina</taxon>
        <taxon>Sordariomycetes</taxon>
        <taxon>Hypocreomycetidae</taxon>
        <taxon>Hypocreales</taxon>
        <taxon>Bionectriaceae</taxon>
        <taxon>Emericellopsis</taxon>
    </lineage>
</organism>
<evidence type="ECO:0000259" key="4">
    <source>
        <dbReference type="PROSITE" id="PS51910"/>
    </source>
</evidence>
<keyword evidence="3" id="KW-0326">Glycosidase</keyword>
<name>A0A9P7ZH68_9HYPO</name>
<dbReference type="Pfam" id="PF00704">
    <property type="entry name" value="Glyco_hydro_18"/>
    <property type="match status" value="1"/>
</dbReference>
<evidence type="ECO:0000256" key="1">
    <source>
        <dbReference type="ARBA" id="ARBA00022669"/>
    </source>
</evidence>
<dbReference type="PANTHER" id="PTHR45708">
    <property type="entry name" value="ENDOCHITINASE"/>
    <property type="match status" value="1"/>
</dbReference>
<protein>
    <submittedName>
        <fullName evidence="5">Chitinase</fullName>
    </submittedName>
</protein>
<dbReference type="AlphaFoldDB" id="A0A9P7ZH68"/>
<dbReference type="OrthoDB" id="2425929at2759"/>
<feature type="domain" description="GH18" evidence="4">
    <location>
        <begin position="1"/>
        <end position="276"/>
    </location>
</feature>
<dbReference type="PANTHER" id="PTHR45708:SF49">
    <property type="entry name" value="ENDOCHITINASE"/>
    <property type="match status" value="1"/>
</dbReference>
<dbReference type="GO" id="GO:0004568">
    <property type="term" value="F:chitinase activity"/>
    <property type="evidence" value="ECO:0007669"/>
    <property type="project" value="TreeGrafter"/>
</dbReference>
<dbReference type="InterPro" id="IPR017853">
    <property type="entry name" value="GH"/>
</dbReference>
<dbReference type="GO" id="GO:0008061">
    <property type="term" value="F:chitin binding"/>
    <property type="evidence" value="ECO:0007669"/>
    <property type="project" value="UniProtKB-KW"/>
</dbReference>
<dbReference type="InterPro" id="IPR050542">
    <property type="entry name" value="Glycosyl_Hydrlase18_Chitinase"/>
</dbReference>
<gene>
    <name evidence="5" type="ORF">F5Z01DRAFT_662320</name>
</gene>